<evidence type="ECO:0000256" key="1">
    <source>
        <dbReference type="SAM" id="Phobius"/>
    </source>
</evidence>
<dbReference type="NCBIfam" id="TIGR02230">
    <property type="entry name" value="ATPase_gene1"/>
    <property type="match status" value="1"/>
</dbReference>
<accession>A0A1Y6CX95</accession>
<dbReference type="AlphaFoldDB" id="A0A1Y6CX95"/>
<dbReference type="InterPro" id="IPR011744">
    <property type="entry name" value="ATPase_gene1"/>
</dbReference>
<proteinExistence type="predicted"/>
<dbReference type="Pfam" id="PF09527">
    <property type="entry name" value="ATPase_gene1"/>
    <property type="match status" value="1"/>
</dbReference>
<name>A0A1Y6CX95_9PROT</name>
<feature type="transmembrane region" description="Helical" evidence="1">
    <location>
        <begin position="39"/>
        <end position="60"/>
    </location>
</feature>
<dbReference type="InterPro" id="IPR032820">
    <property type="entry name" value="ATPase_put"/>
</dbReference>
<feature type="transmembrane region" description="Helical" evidence="1">
    <location>
        <begin position="72"/>
        <end position="91"/>
    </location>
</feature>
<keyword evidence="1" id="KW-1133">Transmembrane helix</keyword>
<sequence length="97" mass="10811">MAGEKRRDEEDFDLAGPVRERRKLDAFGRRHGERSIGQNIAMIGALGWLIVTPTLAGLFLGRLLDHRFGTGISWSAGLLFLGVVAGGWLAWRRMHQP</sequence>
<dbReference type="RefSeq" id="WP_085126643.1">
    <property type="nucleotide sequence ID" value="NZ_FWZX01000043.1"/>
</dbReference>
<dbReference type="EMBL" id="FWZX01000043">
    <property type="protein sequence ID" value="SMF81284.1"/>
    <property type="molecule type" value="Genomic_DNA"/>
</dbReference>
<protein>
    <submittedName>
        <fullName evidence="2">ATP synthase protein I</fullName>
    </submittedName>
</protein>
<keyword evidence="1" id="KW-0472">Membrane</keyword>
<keyword evidence="3" id="KW-1185">Reference proteome</keyword>
<dbReference type="Proteomes" id="UP000192917">
    <property type="component" value="Unassembled WGS sequence"/>
</dbReference>
<reference evidence="2 3" key="1">
    <citation type="submission" date="2017-04" db="EMBL/GenBank/DDBJ databases">
        <authorList>
            <person name="Afonso C.L."/>
            <person name="Miller P.J."/>
            <person name="Scott M.A."/>
            <person name="Spackman E."/>
            <person name="Goraichik I."/>
            <person name="Dimitrov K.M."/>
            <person name="Suarez D.L."/>
            <person name="Swayne D.E."/>
        </authorList>
    </citation>
    <scope>NUCLEOTIDE SEQUENCE [LARGE SCALE GENOMIC DNA]</scope>
    <source>
        <strain evidence="2 3">USBA 355</strain>
    </source>
</reference>
<organism evidence="2 3">
    <name type="scientific">Tistlia consotensis USBA 355</name>
    <dbReference type="NCBI Taxonomy" id="560819"/>
    <lineage>
        <taxon>Bacteria</taxon>
        <taxon>Pseudomonadati</taxon>
        <taxon>Pseudomonadota</taxon>
        <taxon>Alphaproteobacteria</taxon>
        <taxon>Rhodospirillales</taxon>
        <taxon>Rhodovibrionaceae</taxon>
        <taxon>Tistlia</taxon>
    </lineage>
</organism>
<gene>
    <name evidence="2" type="ORF">SAMN05428998_14321</name>
</gene>
<dbReference type="STRING" id="560819.SAMN05428998_14321"/>
<evidence type="ECO:0000313" key="2">
    <source>
        <dbReference type="EMBL" id="SMF81284.1"/>
    </source>
</evidence>
<keyword evidence="1" id="KW-0812">Transmembrane</keyword>
<evidence type="ECO:0000313" key="3">
    <source>
        <dbReference type="Proteomes" id="UP000192917"/>
    </source>
</evidence>